<dbReference type="GeneID" id="110770632"/>
<gene>
    <name evidence="4" type="primary">LOC110770632</name>
</gene>
<reference evidence="4" key="1">
    <citation type="submission" date="2025-08" db="UniProtKB">
        <authorList>
            <consortium name="RefSeq"/>
        </authorList>
    </citation>
    <scope>IDENTIFICATION</scope>
</reference>
<accession>A0A6P5TS47</accession>
<dbReference type="PANTHER" id="PTHR31569:SF4">
    <property type="entry name" value="SWIM-TYPE DOMAIN-CONTAINING PROTEIN"/>
    <property type="match status" value="1"/>
</dbReference>
<protein>
    <submittedName>
        <fullName evidence="4">Uncharacterized protein LOC110770632</fullName>
    </submittedName>
</protein>
<dbReference type="Pfam" id="PF10551">
    <property type="entry name" value="MULE"/>
    <property type="match status" value="1"/>
</dbReference>
<feature type="region of interest" description="Disordered" evidence="1">
    <location>
        <begin position="525"/>
        <end position="546"/>
    </location>
</feature>
<evidence type="ECO:0000256" key="1">
    <source>
        <dbReference type="SAM" id="MobiDB-lite"/>
    </source>
</evidence>
<evidence type="ECO:0000313" key="4">
    <source>
        <dbReference type="RefSeq" id="XP_021830508.1"/>
    </source>
</evidence>
<dbReference type="PANTHER" id="PTHR31569">
    <property type="entry name" value="SWIM-TYPE DOMAIN-CONTAINING PROTEIN"/>
    <property type="match status" value="1"/>
</dbReference>
<dbReference type="InterPro" id="IPR018289">
    <property type="entry name" value="MULE_transposase_dom"/>
</dbReference>
<feature type="compositionally biased region" description="Basic and acidic residues" evidence="1">
    <location>
        <begin position="535"/>
        <end position="546"/>
    </location>
</feature>
<evidence type="ECO:0000259" key="2">
    <source>
        <dbReference type="Pfam" id="PF10551"/>
    </source>
</evidence>
<dbReference type="RefSeq" id="XP_021830508.1">
    <property type="nucleotide sequence ID" value="XM_021974816.1"/>
</dbReference>
<dbReference type="KEGG" id="pavi:110770632"/>
<name>A0A6P5TS47_PRUAV</name>
<organism evidence="3 4">
    <name type="scientific">Prunus avium</name>
    <name type="common">Cherry</name>
    <name type="synonym">Cerasus avium</name>
    <dbReference type="NCBI Taxonomy" id="42229"/>
    <lineage>
        <taxon>Eukaryota</taxon>
        <taxon>Viridiplantae</taxon>
        <taxon>Streptophyta</taxon>
        <taxon>Embryophyta</taxon>
        <taxon>Tracheophyta</taxon>
        <taxon>Spermatophyta</taxon>
        <taxon>Magnoliopsida</taxon>
        <taxon>eudicotyledons</taxon>
        <taxon>Gunneridae</taxon>
        <taxon>Pentapetalae</taxon>
        <taxon>rosids</taxon>
        <taxon>fabids</taxon>
        <taxon>Rosales</taxon>
        <taxon>Rosaceae</taxon>
        <taxon>Amygdaloideae</taxon>
        <taxon>Amygdaleae</taxon>
        <taxon>Prunus</taxon>
    </lineage>
</organism>
<keyword evidence="3" id="KW-1185">Reference proteome</keyword>
<proteinExistence type="predicted"/>
<dbReference type="Proteomes" id="UP000515124">
    <property type="component" value="Unplaced"/>
</dbReference>
<dbReference type="AlphaFoldDB" id="A0A6P5TS47"/>
<evidence type="ECO:0000313" key="3">
    <source>
        <dbReference type="Proteomes" id="UP000515124"/>
    </source>
</evidence>
<sequence>MELCSMVYYRDFTCVSMEQKQGDAPTEGNNVGTECVMDYSDQFTTYSIFNGRGALLKWARAQGKMNNIVIAIKMFDYGGEGKRRPQVILACERSGNYKSCKSSETTDIRSDANSDMKKCARDIGTKKCGCSFLLIGVNIGDGDDRKLEVICGVHNHPISKYLQGHSFVGRLSKEENALLVDMSKSLMKPKDILITLKVRDATNVSTMKTIYNARIRNRTKEFAGRTQMQQFLNKLSEHNYIPWHMTSGDIVTNLFWTHHINIEILHAFSHVLIMDCTYKTNRYCFPLLQIVGVTSTNMTFSVAYVYMNAEKEDNYTWALTALRSLLDDNCLPRVIVTDREWHINKGVLANCKKLFGTLKQWKQFNEDLNTLVGSDTKKEYWRCLRQIESKFSEFQKALEYRHDNWLNPFKDRFVAAWIDTCMHLGSTTSNRLEIDGVDALSCGYAIRRTHQLPCAHEITEYRDRGVPIPLDVVHSHLRKLDLINIGNNSYGTTSPGRSQLQRFNMWYEQQDNEKKRQVHMTLKELMNPGSTALAEPKEKLKTKGRP</sequence>
<dbReference type="InterPro" id="IPR052579">
    <property type="entry name" value="Zinc_finger_SWIM"/>
</dbReference>
<feature type="domain" description="MULE transposase" evidence="2">
    <location>
        <begin position="271"/>
        <end position="345"/>
    </location>
</feature>